<keyword evidence="1" id="KW-0560">Oxidoreductase</keyword>
<reference evidence="3 4" key="1">
    <citation type="submission" date="2020-10" db="EMBL/GenBank/DDBJ databases">
        <title>Connecting structure to function with the recovery of over 1000 high-quality activated sludge metagenome-assembled genomes encoding full-length rRNA genes using long-read sequencing.</title>
        <authorList>
            <person name="Singleton C.M."/>
            <person name="Petriglieri F."/>
            <person name="Kristensen J.M."/>
            <person name="Kirkegaard R.H."/>
            <person name="Michaelsen T.Y."/>
            <person name="Andersen M.H."/>
            <person name="Karst S.M."/>
            <person name="Dueholm M.S."/>
            <person name="Nielsen P.H."/>
            <person name="Albertsen M."/>
        </authorList>
    </citation>
    <scope>NUCLEOTIDE SEQUENCE [LARGE SCALE GENOMIC DNA]</scope>
    <source>
        <strain evidence="3">Fred_18-Q3-R57-64_BAT3C.720</strain>
    </source>
</reference>
<dbReference type="GO" id="GO:0003955">
    <property type="term" value="F:NAD(P)H dehydrogenase (quinone) activity"/>
    <property type="evidence" value="ECO:0007669"/>
    <property type="project" value="TreeGrafter"/>
</dbReference>
<accession>A0A935W3Q0</accession>
<dbReference type="Gene3D" id="3.40.50.360">
    <property type="match status" value="1"/>
</dbReference>
<dbReference type="SUPFAM" id="SSF52218">
    <property type="entry name" value="Flavoproteins"/>
    <property type="match status" value="1"/>
</dbReference>
<sequence length="179" mass="19534">MIALIYAHPYPARSRANRVLLEAARGVPSVIVRSLYDNYPDFEIDVAAERKLLLESQLIVWQHPLMWYSAPALQKLWFDTVLANGWATGEGGTALEGKTCLWVTTTGAASAGYTPGGVHGFPFAAFVPVMEMTARYCGMHWLPPLVVHGAHQIADAALQQHAAQYRQRLLSFAAEAAGG</sequence>
<organism evidence="3 4">
    <name type="scientific">Candidatus Accumulibacter affinis</name>
    <dbReference type="NCBI Taxonomy" id="2954384"/>
    <lineage>
        <taxon>Bacteria</taxon>
        <taxon>Pseudomonadati</taxon>
        <taxon>Pseudomonadota</taxon>
        <taxon>Betaproteobacteria</taxon>
        <taxon>Candidatus Accumulibacter</taxon>
    </lineage>
</organism>
<dbReference type="GO" id="GO:0010181">
    <property type="term" value="F:FMN binding"/>
    <property type="evidence" value="ECO:0007669"/>
    <property type="project" value="TreeGrafter"/>
</dbReference>
<protein>
    <submittedName>
        <fullName evidence="3">Glutathione-regulated potassium-efflux system oxidoreductase KefF</fullName>
    </submittedName>
</protein>
<dbReference type="InterPro" id="IPR029039">
    <property type="entry name" value="Flavoprotein-like_sf"/>
</dbReference>
<evidence type="ECO:0000256" key="1">
    <source>
        <dbReference type="ARBA" id="ARBA00023002"/>
    </source>
</evidence>
<feature type="domain" description="Flavodoxin-like fold" evidence="2">
    <location>
        <begin position="2"/>
        <end position="169"/>
    </location>
</feature>
<dbReference type="NCBIfam" id="NF002044">
    <property type="entry name" value="PRK00871.1"/>
    <property type="match status" value="1"/>
</dbReference>
<evidence type="ECO:0000313" key="3">
    <source>
        <dbReference type="EMBL" id="MBK7954581.1"/>
    </source>
</evidence>
<dbReference type="Pfam" id="PF02525">
    <property type="entry name" value="Flavodoxin_2"/>
    <property type="match status" value="1"/>
</dbReference>
<dbReference type="InterPro" id="IPR003680">
    <property type="entry name" value="Flavodoxin_fold"/>
</dbReference>
<dbReference type="PANTHER" id="PTHR47307:SF2">
    <property type="entry name" value="GLUTATHIONE-REGULATED POTASSIUM-EFFLUX SYSTEM ANCILLARY PROTEIN KEFF"/>
    <property type="match status" value="1"/>
</dbReference>
<dbReference type="Proteomes" id="UP000706151">
    <property type="component" value="Unassembled WGS sequence"/>
</dbReference>
<proteinExistence type="predicted"/>
<dbReference type="AlphaFoldDB" id="A0A935W3Q0"/>
<evidence type="ECO:0000259" key="2">
    <source>
        <dbReference type="Pfam" id="PF02525"/>
    </source>
</evidence>
<dbReference type="PANTHER" id="PTHR47307">
    <property type="entry name" value="GLUTATHIONE-REGULATED POTASSIUM-EFFLUX SYSTEM ANCILLARY PROTEIN KEFG"/>
    <property type="match status" value="1"/>
</dbReference>
<comment type="caution">
    <text evidence="3">The sequence shown here is derived from an EMBL/GenBank/DDBJ whole genome shotgun (WGS) entry which is preliminary data.</text>
</comment>
<name>A0A935W3Q0_9PROT</name>
<dbReference type="EMBL" id="JADJOT010000009">
    <property type="protein sequence ID" value="MBK7954581.1"/>
    <property type="molecule type" value="Genomic_DNA"/>
</dbReference>
<dbReference type="GO" id="GO:0009055">
    <property type="term" value="F:electron transfer activity"/>
    <property type="evidence" value="ECO:0007669"/>
    <property type="project" value="TreeGrafter"/>
</dbReference>
<dbReference type="InterPro" id="IPR046980">
    <property type="entry name" value="KefG/KefF"/>
</dbReference>
<gene>
    <name evidence="3" type="primary">kefF</name>
    <name evidence="3" type="ORF">IPK02_11835</name>
</gene>
<evidence type="ECO:0000313" key="4">
    <source>
        <dbReference type="Proteomes" id="UP000706151"/>
    </source>
</evidence>